<name>A0ABQ2NED8_9ACTN</name>
<dbReference type="Proteomes" id="UP000655410">
    <property type="component" value="Unassembled WGS sequence"/>
</dbReference>
<gene>
    <name evidence="1" type="ORF">GCM10011584_30300</name>
</gene>
<organism evidence="1 2">
    <name type="scientific">Nocardioides phosphati</name>
    <dbReference type="NCBI Taxonomy" id="1867775"/>
    <lineage>
        <taxon>Bacteria</taxon>
        <taxon>Bacillati</taxon>
        <taxon>Actinomycetota</taxon>
        <taxon>Actinomycetes</taxon>
        <taxon>Propionibacteriales</taxon>
        <taxon>Nocardioidaceae</taxon>
        <taxon>Nocardioides</taxon>
    </lineage>
</organism>
<dbReference type="Pfam" id="PF02566">
    <property type="entry name" value="OsmC"/>
    <property type="match status" value="1"/>
</dbReference>
<evidence type="ECO:0000313" key="2">
    <source>
        <dbReference type="Proteomes" id="UP000655410"/>
    </source>
</evidence>
<dbReference type="InterPro" id="IPR036102">
    <property type="entry name" value="OsmC/Ohrsf"/>
</dbReference>
<proteinExistence type="predicted"/>
<protein>
    <recommendedName>
        <fullName evidence="3">OsmC family peroxiredoxin</fullName>
    </recommendedName>
</protein>
<dbReference type="EMBL" id="BMNI01000009">
    <property type="protein sequence ID" value="GGO92877.1"/>
    <property type="molecule type" value="Genomic_DNA"/>
</dbReference>
<dbReference type="Gene3D" id="3.30.300.20">
    <property type="match status" value="1"/>
</dbReference>
<accession>A0ABQ2NED8</accession>
<keyword evidence="2" id="KW-1185">Reference proteome</keyword>
<dbReference type="InterPro" id="IPR015946">
    <property type="entry name" value="KH_dom-like_a/b"/>
</dbReference>
<evidence type="ECO:0000313" key="1">
    <source>
        <dbReference type="EMBL" id="GGO92877.1"/>
    </source>
</evidence>
<comment type="caution">
    <text evidence="1">The sequence shown here is derived from an EMBL/GenBank/DDBJ whole genome shotgun (WGS) entry which is preliminary data.</text>
</comment>
<reference evidence="2" key="1">
    <citation type="journal article" date="2019" name="Int. J. Syst. Evol. Microbiol.">
        <title>The Global Catalogue of Microorganisms (GCM) 10K type strain sequencing project: providing services to taxonomists for standard genome sequencing and annotation.</title>
        <authorList>
            <consortium name="The Broad Institute Genomics Platform"/>
            <consortium name="The Broad Institute Genome Sequencing Center for Infectious Disease"/>
            <person name="Wu L."/>
            <person name="Ma J."/>
        </authorList>
    </citation>
    <scope>NUCLEOTIDE SEQUENCE [LARGE SCALE GENOMIC DNA]</scope>
    <source>
        <strain evidence="2">CGMCC 4.7371</strain>
    </source>
</reference>
<dbReference type="RefSeq" id="WP_188784868.1">
    <property type="nucleotide sequence ID" value="NZ_BMNI01000009.1"/>
</dbReference>
<dbReference type="SUPFAM" id="SSF82784">
    <property type="entry name" value="OsmC-like"/>
    <property type="match status" value="1"/>
</dbReference>
<dbReference type="InterPro" id="IPR003718">
    <property type="entry name" value="OsmC/Ohr_fam"/>
</dbReference>
<sequence>MELSPLGVVATAGSLRAADGVHLAHAWTDAGVIAAPVTNGAHVLHLSVALCVLNDTYREAAALGITVDGVRVEADGAFADDWSSTGITYRVTLDSPASPEDQLRLLDVVEKVAEIPRAIRRGAPVSRVPCATPSPAP</sequence>
<evidence type="ECO:0008006" key="3">
    <source>
        <dbReference type="Google" id="ProtNLM"/>
    </source>
</evidence>